<dbReference type="PROSITE" id="PS00678">
    <property type="entry name" value="WD_REPEATS_1"/>
    <property type="match status" value="2"/>
</dbReference>
<feature type="compositionally biased region" description="Polar residues" evidence="4">
    <location>
        <begin position="1"/>
        <end position="17"/>
    </location>
</feature>
<evidence type="ECO:0000256" key="2">
    <source>
        <dbReference type="ARBA" id="ARBA00022737"/>
    </source>
</evidence>
<dbReference type="Gene3D" id="2.130.10.10">
    <property type="entry name" value="YVTN repeat-like/Quinoprotein amine dehydrogenase"/>
    <property type="match status" value="1"/>
</dbReference>
<dbReference type="STRING" id="857340.A0A086SV79"/>
<comment type="caution">
    <text evidence="5">The sequence shown here is derived from an EMBL/GenBank/DDBJ whole genome shotgun (WGS) entry which is preliminary data.</text>
</comment>
<feature type="repeat" description="WD" evidence="3">
    <location>
        <begin position="397"/>
        <end position="439"/>
    </location>
</feature>
<feature type="repeat" description="WD" evidence="3">
    <location>
        <begin position="551"/>
        <end position="585"/>
    </location>
</feature>
<evidence type="ECO:0000256" key="3">
    <source>
        <dbReference type="PROSITE-ProRule" id="PRU00221"/>
    </source>
</evidence>
<dbReference type="PANTHER" id="PTHR19919">
    <property type="entry name" value="WD REPEAT CONTAINING PROTEIN"/>
    <property type="match status" value="1"/>
</dbReference>
<feature type="region of interest" description="Disordered" evidence="4">
    <location>
        <begin position="1"/>
        <end position="239"/>
    </location>
</feature>
<reference evidence="6" key="1">
    <citation type="journal article" date="2014" name="Genome Announc.">
        <title>Genome sequence and annotation of Acremonium chrysogenum, producer of the beta-lactam antibiotic cephalosporin C.</title>
        <authorList>
            <person name="Terfehr D."/>
            <person name="Dahlmann T.A."/>
            <person name="Specht T."/>
            <person name="Zadra I."/>
            <person name="Kuernsteiner H."/>
            <person name="Kueck U."/>
        </authorList>
    </citation>
    <scope>NUCLEOTIDE SEQUENCE [LARGE SCALE GENOMIC DNA]</scope>
    <source>
        <strain evidence="6">ATCC 11550 / CBS 779.69 / DSM 880 / IAM 14645 / JCM 23072 / IMI 49137</strain>
    </source>
</reference>
<accession>A0A086SV79</accession>
<dbReference type="HOGENOM" id="CLU_013694_3_0_1"/>
<protein>
    <submittedName>
        <fullName evidence="5">Putative WD repeat-containing protein-like protein</fullName>
    </submittedName>
</protein>
<dbReference type="Pfam" id="PF00400">
    <property type="entry name" value="WD40"/>
    <property type="match status" value="3"/>
</dbReference>
<dbReference type="Proteomes" id="UP000029964">
    <property type="component" value="Unassembled WGS sequence"/>
</dbReference>
<keyword evidence="1 3" id="KW-0853">WD repeat</keyword>
<gene>
    <name evidence="5" type="ORF">ACRE_082780</name>
</gene>
<dbReference type="OrthoDB" id="1284551at2759"/>
<evidence type="ECO:0000256" key="4">
    <source>
        <dbReference type="SAM" id="MobiDB-lite"/>
    </source>
</evidence>
<dbReference type="InterPro" id="IPR019775">
    <property type="entry name" value="WD40_repeat_CS"/>
</dbReference>
<dbReference type="PROSITE" id="PS50082">
    <property type="entry name" value="WD_REPEATS_2"/>
    <property type="match status" value="3"/>
</dbReference>
<feature type="repeat" description="WD" evidence="3">
    <location>
        <begin position="440"/>
        <end position="482"/>
    </location>
</feature>
<evidence type="ECO:0000313" key="6">
    <source>
        <dbReference type="Proteomes" id="UP000029964"/>
    </source>
</evidence>
<sequence length="649" mass="68999">MNQSQQFSAPRQQNTTGSTASVDSYASASASASAFTSAPAPAPAPATSLATAPGPASGHQQDELHMAPKEYAPQINLEQPQRAPASGHTYPPHPHHSYPAQAANSVPNVLQPGGPTTRPPAVSANTASALPTAQSSLPSTHETHQQQLPRDSQASSKPALNMSHTYSRSSPAGAYDAPGGYHAYTPTTPGGTGSSTSQFMSPTDLPRYNQPGSQRHISNTPLGLADIRPRADSSMSDGGPGTLSYDIAHTQPGTSNYMAPWPIYAFDWCKWRPQANGAGKLAIGSYLEDGHNFIQILDSHATTTPQDVYTPGMSKYTLEFTKVAEATHSYPVTRLLWEPPSSQKQSTDLLATSGDHLRLWSLPSDSPATPGSTITRRGNDAHGTKLTPLALLSNSKTPDHTAPLTSLDWNTMNPALIITSSIDTTCTIWDIPSLTAKTQLIAHDKEVYDVRFCANSVDVFASCGQDGSVRMFDLRSLEHSTIIYEPTSKDDKDNSARVSPAAGQQTSGSPPPLLRLATSPHDTHLLATFAQDSNTIRILDARQPGQALLEMRGHSGPINCLDWSPLRRGLLASGGDDCQVLLWDMLNASGSGATGQANGTQDSGRSPVASWECDYEVSNLAWAPHLQSNDYGDWLGVAGGRGIWGTRVG</sequence>
<dbReference type="EMBL" id="JPKY01000151">
    <property type="protein sequence ID" value="KFH41011.1"/>
    <property type="molecule type" value="Genomic_DNA"/>
</dbReference>
<keyword evidence="2" id="KW-0677">Repeat</keyword>
<dbReference type="InterPro" id="IPR015943">
    <property type="entry name" value="WD40/YVTN_repeat-like_dom_sf"/>
</dbReference>
<evidence type="ECO:0000256" key="1">
    <source>
        <dbReference type="ARBA" id="ARBA00022574"/>
    </source>
</evidence>
<feature type="compositionally biased region" description="Polar residues" evidence="4">
    <location>
        <begin position="210"/>
        <end position="221"/>
    </location>
</feature>
<feature type="compositionally biased region" description="Polar residues" evidence="4">
    <location>
        <begin position="123"/>
        <end position="170"/>
    </location>
</feature>
<dbReference type="SUPFAM" id="SSF50978">
    <property type="entry name" value="WD40 repeat-like"/>
    <property type="match status" value="1"/>
</dbReference>
<dbReference type="AlphaFoldDB" id="A0A086SV79"/>
<dbReference type="InterPro" id="IPR045159">
    <property type="entry name" value="DCAF7-like"/>
</dbReference>
<evidence type="ECO:0000313" key="5">
    <source>
        <dbReference type="EMBL" id="KFH41011.1"/>
    </source>
</evidence>
<feature type="compositionally biased region" description="Low complexity" evidence="4">
    <location>
        <begin position="185"/>
        <end position="197"/>
    </location>
</feature>
<dbReference type="PROSITE" id="PS50294">
    <property type="entry name" value="WD_REPEATS_REGION"/>
    <property type="match status" value="1"/>
</dbReference>
<organism evidence="5 6">
    <name type="scientific">Hapsidospora chrysogenum (strain ATCC 11550 / CBS 779.69 / DSM 880 / IAM 14645 / JCM 23072 / IMI 49137)</name>
    <name type="common">Acremonium chrysogenum</name>
    <dbReference type="NCBI Taxonomy" id="857340"/>
    <lineage>
        <taxon>Eukaryota</taxon>
        <taxon>Fungi</taxon>
        <taxon>Dikarya</taxon>
        <taxon>Ascomycota</taxon>
        <taxon>Pezizomycotina</taxon>
        <taxon>Sordariomycetes</taxon>
        <taxon>Hypocreomycetidae</taxon>
        <taxon>Hypocreales</taxon>
        <taxon>Bionectriaceae</taxon>
        <taxon>Hapsidospora</taxon>
    </lineage>
</organism>
<feature type="region of interest" description="Disordered" evidence="4">
    <location>
        <begin position="485"/>
        <end position="517"/>
    </location>
</feature>
<keyword evidence="6" id="KW-1185">Reference proteome</keyword>
<dbReference type="SMART" id="SM00320">
    <property type="entry name" value="WD40"/>
    <property type="match status" value="4"/>
</dbReference>
<feature type="compositionally biased region" description="Low complexity" evidence="4">
    <location>
        <begin position="18"/>
        <end position="57"/>
    </location>
</feature>
<dbReference type="InterPro" id="IPR036322">
    <property type="entry name" value="WD40_repeat_dom_sf"/>
</dbReference>
<dbReference type="InterPro" id="IPR001680">
    <property type="entry name" value="WD40_rpt"/>
</dbReference>
<proteinExistence type="predicted"/>
<name>A0A086SV79_HAPC1</name>